<feature type="active site" evidence="1">
    <location>
        <position position="287"/>
    </location>
</feature>
<comment type="caution">
    <text evidence="3">The sequence shown here is derived from an EMBL/GenBank/DDBJ whole genome shotgun (WGS) entry which is preliminary data.</text>
</comment>
<dbReference type="GO" id="GO:0005737">
    <property type="term" value="C:cytoplasm"/>
    <property type="evidence" value="ECO:0007669"/>
    <property type="project" value="InterPro"/>
</dbReference>
<dbReference type="Proteomes" id="UP000289886">
    <property type="component" value="Unassembled WGS sequence"/>
</dbReference>
<dbReference type="AlphaFoldDB" id="A0A444UP78"/>
<gene>
    <name evidence="3" type="ORF">EOD39_3243</name>
</gene>
<keyword evidence="4" id="KW-1185">Reference proteome</keyword>
<reference evidence="3 4" key="1">
    <citation type="submission" date="2019-01" db="EMBL/GenBank/DDBJ databases">
        <title>Draft Genome and Complete Hox-Cluster Characterization of the Sterlet Sturgeon (Acipenser ruthenus).</title>
        <authorList>
            <person name="Wei Q."/>
        </authorList>
    </citation>
    <scope>NUCLEOTIDE SEQUENCE [LARGE SCALE GENOMIC DNA]</scope>
    <source>
        <strain evidence="3">WHYD16114868_AA</strain>
        <tissue evidence="3">Blood</tissue>
    </source>
</reference>
<feature type="active site" evidence="1">
    <location>
        <position position="270"/>
    </location>
</feature>
<dbReference type="EMBL" id="SCEB01214148">
    <property type="protein sequence ID" value="RXM36973.1"/>
    <property type="molecule type" value="Genomic_DNA"/>
</dbReference>
<protein>
    <submittedName>
        <fullName evidence="3">Vasohibin-2</fullName>
    </submittedName>
</protein>
<evidence type="ECO:0000256" key="1">
    <source>
        <dbReference type="PIRSR" id="PIRSR628131-1"/>
    </source>
</evidence>
<feature type="active site" evidence="1">
    <location>
        <position position="235"/>
    </location>
</feature>
<evidence type="ECO:0000313" key="4">
    <source>
        <dbReference type="Proteomes" id="UP000289886"/>
    </source>
</evidence>
<feature type="region of interest" description="Disordered" evidence="2">
    <location>
        <begin position="371"/>
        <end position="414"/>
    </location>
</feature>
<evidence type="ECO:0000313" key="3">
    <source>
        <dbReference type="EMBL" id="RXM36973.1"/>
    </source>
</evidence>
<sequence>MTGSNSNSTCTAAAKVKKHSRSKSTNNCSSPSSDSTGAESAPSGSANNASRSSVEEEEKDGGVLFYVNKSGFPIDSQTWERMWTHVAKIHPEGKEMVDRIRIAAYLPKPPVLSVPNFRPSMSVLDWLLVVQNYMKTLQYLFLFAYPPPCQVNASLHCCFNFGGQNQVSLNGNEKLLKNRFIVTSVFLSMLNLFNLINNRYNHTGTQFFEIRKTRPLSGLMETAREMIRESLPIKCLEAVILGIYLTNGLTSVERFPISFKTQFSGNYFHHVVLGIYCNGRYGSLGMSRRPDLMDKPLAFRTLSELIFEFEDSYRKYLHTVKKVKIGLYVPHDPHVFQPIEWKYLVLTSSGVAHEEMRKEMEKHARDMRMKILKSSTAQSPIKERRGKSLSPRRRQVSPQRRQVHKRDKSPATIDKKPAELSTLNDMGYQIRI</sequence>
<feature type="compositionally biased region" description="Polar residues" evidence="2">
    <location>
        <begin position="36"/>
        <end position="52"/>
    </location>
</feature>
<proteinExistence type="predicted"/>
<feature type="compositionally biased region" description="Low complexity" evidence="2">
    <location>
        <begin position="23"/>
        <end position="35"/>
    </location>
</feature>
<dbReference type="Pfam" id="PF14822">
    <property type="entry name" value="Vasohibin"/>
    <property type="match status" value="2"/>
</dbReference>
<evidence type="ECO:0000256" key="2">
    <source>
        <dbReference type="SAM" id="MobiDB-lite"/>
    </source>
</evidence>
<name>A0A444UP78_ACIRT</name>
<accession>A0A444UP78</accession>
<feature type="compositionally biased region" description="Polar residues" evidence="2">
    <location>
        <begin position="1"/>
        <end position="11"/>
    </location>
</feature>
<dbReference type="PANTHER" id="PTHR15750">
    <property type="entry name" value="VASOHIBIN-1-LIKE ISOFORM X2"/>
    <property type="match status" value="1"/>
</dbReference>
<organism evidence="3 4">
    <name type="scientific">Acipenser ruthenus</name>
    <name type="common">Sterlet sturgeon</name>
    <dbReference type="NCBI Taxonomy" id="7906"/>
    <lineage>
        <taxon>Eukaryota</taxon>
        <taxon>Metazoa</taxon>
        <taxon>Chordata</taxon>
        <taxon>Craniata</taxon>
        <taxon>Vertebrata</taxon>
        <taxon>Euteleostomi</taxon>
        <taxon>Actinopterygii</taxon>
        <taxon>Chondrostei</taxon>
        <taxon>Acipenseriformes</taxon>
        <taxon>Acipenseridae</taxon>
        <taxon>Acipenser</taxon>
    </lineage>
</organism>
<feature type="region of interest" description="Disordered" evidence="2">
    <location>
        <begin position="1"/>
        <end position="54"/>
    </location>
</feature>
<dbReference type="PANTHER" id="PTHR15750:SF4">
    <property type="entry name" value="TUBULINYL-TYR CARBOXYPEPTIDASE 2"/>
    <property type="match status" value="1"/>
</dbReference>
<feature type="compositionally biased region" description="Basic residues" evidence="2">
    <location>
        <begin position="384"/>
        <end position="407"/>
    </location>
</feature>
<dbReference type="InterPro" id="IPR028131">
    <property type="entry name" value="VASH1"/>
</dbReference>
<dbReference type="GO" id="GO:0045765">
    <property type="term" value="P:regulation of angiogenesis"/>
    <property type="evidence" value="ECO:0007669"/>
    <property type="project" value="InterPro"/>
</dbReference>